<evidence type="ECO:0000256" key="3">
    <source>
        <dbReference type="ARBA" id="ARBA00022676"/>
    </source>
</evidence>
<evidence type="ECO:0000256" key="7">
    <source>
        <dbReference type="ARBA" id="ARBA00022989"/>
    </source>
</evidence>
<keyword evidence="12" id="KW-1185">Reference proteome</keyword>
<dbReference type="EC" id="2.4.1.-" evidence="10"/>
<keyword evidence="5 10" id="KW-0812">Transmembrane</keyword>
<dbReference type="InterPro" id="IPR002659">
    <property type="entry name" value="Glyco_trans_31"/>
</dbReference>
<dbReference type="PANTHER" id="PTHR11214:SF378">
    <property type="entry name" value="BETA-1,3-GALACTOSYLTRANSFERASE 4"/>
    <property type="match status" value="1"/>
</dbReference>
<evidence type="ECO:0000256" key="1">
    <source>
        <dbReference type="ARBA" id="ARBA00004323"/>
    </source>
</evidence>
<organism evidence="11 12">
    <name type="scientific">Salarias fasciatus</name>
    <name type="common">Jewelled blenny</name>
    <name type="synonym">Blennius fasciatus</name>
    <dbReference type="NCBI Taxonomy" id="181472"/>
    <lineage>
        <taxon>Eukaryota</taxon>
        <taxon>Metazoa</taxon>
        <taxon>Chordata</taxon>
        <taxon>Craniata</taxon>
        <taxon>Vertebrata</taxon>
        <taxon>Euteleostomi</taxon>
        <taxon>Actinopterygii</taxon>
        <taxon>Neopterygii</taxon>
        <taxon>Teleostei</taxon>
        <taxon>Neoteleostei</taxon>
        <taxon>Acanthomorphata</taxon>
        <taxon>Ovalentaria</taxon>
        <taxon>Blenniimorphae</taxon>
        <taxon>Blenniiformes</taxon>
        <taxon>Blennioidei</taxon>
        <taxon>Blenniidae</taxon>
        <taxon>Salariinae</taxon>
        <taxon>Salarias</taxon>
    </lineage>
</organism>
<keyword evidence="6 10" id="KW-0735">Signal-anchor</keyword>
<dbReference type="GO" id="GO:0000139">
    <property type="term" value="C:Golgi membrane"/>
    <property type="evidence" value="ECO:0007669"/>
    <property type="project" value="UniProtKB-SubCell"/>
</dbReference>
<reference evidence="11" key="2">
    <citation type="submission" date="2025-08" db="UniProtKB">
        <authorList>
            <consortium name="Ensembl"/>
        </authorList>
    </citation>
    <scope>IDENTIFICATION</scope>
</reference>
<keyword evidence="4" id="KW-0808">Transferase</keyword>
<evidence type="ECO:0000256" key="5">
    <source>
        <dbReference type="ARBA" id="ARBA00022692"/>
    </source>
</evidence>
<dbReference type="Gene3D" id="3.90.550.50">
    <property type="match status" value="1"/>
</dbReference>
<reference evidence="11" key="1">
    <citation type="submission" date="2019-06" db="EMBL/GenBank/DDBJ databases">
        <authorList>
            <consortium name="Wellcome Sanger Institute Data Sharing"/>
        </authorList>
    </citation>
    <scope>NUCLEOTIDE SEQUENCE [LARGE SCALE GENOMIC DNA]</scope>
</reference>
<protein>
    <recommendedName>
        <fullName evidence="10">Hexosyltransferase</fullName>
        <ecNumber evidence="10">2.4.1.-</ecNumber>
    </recommendedName>
</protein>
<dbReference type="GO" id="GO:0006493">
    <property type="term" value="P:protein O-linked glycosylation"/>
    <property type="evidence" value="ECO:0007669"/>
    <property type="project" value="TreeGrafter"/>
</dbReference>
<evidence type="ECO:0000313" key="12">
    <source>
        <dbReference type="Proteomes" id="UP000472267"/>
    </source>
</evidence>
<evidence type="ECO:0000256" key="4">
    <source>
        <dbReference type="ARBA" id="ARBA00022679"/>
    </source>
</evidence>
<keyword evidence="9 10" id="KW-0472">Membrane</keyword>
<sequence>MWKTRLGKRGGRLGTLPLFCAAGVCAALLALLFVDFIESWVTSMRMNTVVEQHAGIIPPQSVPPTRPEEFLLMPSPLVCQRAKPYLIVLVTSAPANQRARQAVRDTWGGEVEVRGLRVMTLFMVGVPSDPGLAKLLIEEAREKGDLIQGRFMDTYSNLTLKTLSLLGWARRFCPQAHFMAKVDDDVLFNPSALLHFLNKREACTYWKGRGSC</sequence>
<comment type="similarity">
    <text evidence="2 10">Belongs to the glycosyltransferase 31 family.</text>
</comment>
<name>A0A672ITI1_SALFA</name>
<dbReference type="InParanoid" id="A0A672ITI1"/>
<dbReference type="Proteomes" id="UP000472267">
    <property type="component" value="Chromosome 20"/>
</dbReference>
<comment type="subcellular location">
    <subcellularLocation>
        <location evidence="1 10">Golgi apparatus membrane</location>
        <topology evidence="1 10">Single-pass type II membrane protein</topology>
    </subcellularLocation>
</comment>
<dbReference type="Pfam" id="PF01762">
    <property type="entry name" value="Galactosyl_T"/>
    <property type="match status" value="1"/>
</dbReference>
<keyword evidence="8 10" id="KW-0333">Golgi apparatus</keyword>
<dbReference type="PANTHER" id="PTHR11214">
    <property type="entry name" value="BETA-1,3-N-ACETYLGLUCOSAMINYLTRANSFERASE"/>
    <property type="match status" value="1"/>
</dbReference>
<evidence type="ECO:0000256" key="10">
    <source>
        <dbReference type="RuleBase" id="RU363063"/>
    </source>
</evidence>
<dbReference type="GO" id="GO:0016758">
    <property type="term" value="F:hexosyltransferase activity"/>
    <property type="evidence" value="ECO:0007669"/>
    <property type="project" value="InterPro"/>
</dbReference>
<evidence type="ECO:0000256" key="2">
    <source>
        <dbReference type="ARBA" id="ARBA00008661"/>
    </source>
</evidence>
<feature type="transmembrane region" description="Helical" evidence="10">
    <location>
        <begin position="16"/>
        <end position="37"/>
    </location>
</feature>
<keyword evidence="7 10" id="KW-1133">Transmembrane helix</keyword>
<dbReference type="AlphaFoldDB" id="A0A672ITI1"/>
<dbReference type="Ensembl" id="ENSSFAT00005045819.1">
    <property type="protein sequence ID" value="ENSSFAP00005044257.1"/>
    <property type="gene ID" value="ENSSFAG00005021797.1"/>
</dbReference>
<reference evidence="11" key="3">
    <citation type="submission" date="2025-09" db="UniProtKB">
        <authorList>
            <consortium name="Ensembl"/>
        </authorList>
    </citation>
    <scope>IDENTIFICATION</scope>
</reference>
<proteinExistence type="inferred from homology"/>
<evidence type="ECO:0000313" key="11">
    <source>
        <dbReference type="Ensembl" id="ENSSFAP00005044257.1"/>
    </source>
</evidence>
<evidence type="ECO:0000256" key="6">
    <source>
        <dbReference type="ARBA" id="ARBA00022968"/>
    </source>
</evidence>
<evidence type="ECO:0000256" key="9">
    <source>
        <dbReference type="ARBA" id="ARBA00023136"/>
    </source>
</evidence>
<keyword evidence="3 10" id="KW-0328">Glycosyltransferase</keyword>
<evidence type="ECO:0000256" key="8">
    <source>
        <dbReference type="ARBA" id="ARBA00023034"/>
    </source>
</evidence>
<accession>A0A672ITI1</accession>